<dbReference type="Gene3D" id="3.20.20.80">
    <property type="entry name" value="Glycosidases"/>
    <property type="match status" value="1"/>
</dbReference>
<dbReference type="PANTHER" id="PTHR10353:SF36">
    <property type="entry name" value="LP05116P"/>
    <property type="match status" value="1"/>
</dbReference>
<dbReference type="PRINTS" id="PR00131">
    <property type="entry name" value="GLHYDRLASE1"/>
</dbReference>
<dbReference type="GO" id="GO:0008422">
    <property type="term" value="F:beta-glucosidase activity"/>
    <property type="evidence" value="ECO:0007669"/>
    <property type="project" value="TreeGrafter"/>
</dbReference>
<protein>
    <submittedName>
        <fullName evidence="5">Family 1 glycosylhydrolase</fullName>
    </submittedName>
</protein>
<keyword evidence="6" id="KW-1185">Reference proteome</keyword>
<evidence type="ECO:0000256" key="4">
    <source>
        <dbReference type="RuleBase" id="RU003690"/>
    </source>
</evidence>
<dbReference type="RefSeq" id="WP_150038760.1">
    <property type="nucleotide sequence ID" value="NZ_VWVM01000041.1"/>
</dbReference>
<dbReference type="PANTHER" id="PTHR10353">
    <property type="entry name" value="GLYCOSYL HYDROLASE"/>
    <property type="match status" value="1"/>
</dbReference>
<accession>A0AB34CBV4</accession>
<gene>
    <name evidence="5" type="ORF">F3I20_23575</name>
</gene>
<dbReference type="EMBL" id="VWVM01000041">
    <property type="protein sequence ID" value="KAA6117830.1"/>
    <property type="molecule type" value="Genomic_DNA"/>
</dbReference>
<proteinExistence type="inferred from homology"/>
<keyword evidence="2" id="KW-0378">Hydrolase</keyword>
<evidence type="ECO:0000313" key="5">
    <source>
        <dbReference type="EMBL" id="KAA6117830.1"/>
    </source>
</evidence>
<name>A0AB34CBV4_9GAMM</name>
<dbReference type="InterPro" id="IPR001360">
    <property type="entry name" value="Glyco_hydro_1"/>
</dbReference>
<evidence type="ECO:0000256" key="3">
    <source>
        <dbReference type="ARBA" id="ARBA00023295"/>
    </source>
</evidence>
<dbReference type="AlphaFoldDB" id="A0AB34CBV4"/>
<dbReference type="Proteomes" id="UP000324255">
    <property type="component" value="Unassembled WGS sequence"/>
</dbReference>
<evidence type="ECO:0000313" key="6">
    <source>
        <dbReference type="Proteomes" id="UP000324255"/>
    </source>
</evidence>
<evidence type="ECO:0000256" key="2">
    <source>
        <dbReference type="ARBA" id="ARBA00022801"/>
    </source>
</evidence>
<comment type="similarity">
    <text evidence="1 4">Belongs to the glycosyl hydrolase 1 family.</text>
</comment>
<comment type="caution">
    <text evidence="5">The sequence shown here is derived from an EMBL/GenBank/DDBJ whole genome shotgun (WGS) entry which is preliminary data.</text>
</comment>
<organism evidence="5 6">
    <name type="scientific">Candidatus Pantoea gossypiicola</name>
    <dbReference type="NCBI Taxonomy" id="2608008"/>
    <lineage>
        <taxon>Bacteria</taxon>
        <taxon>Pseudomonadati</taxon>
        <taxon>Pseudomonadota</taxon>
        <taxon>Gammaproteobacteria</taxon>
        <taxon>Enterobacterales</taxon>
        <taxon>Erwiniaceae</taxon>
        <taxon>Pantoea</taxon>
    </lineage>
</organism>
<dbReference type="InterPro" id="IPR017853">
    <property type="entry name" value="GH"/>
</dbReference>
<dbReference type="SUPFAM" id="SSF51445">
    <property type="entry name" value="(Trans)glycosidases"/>
    <property type="match status" value="1"/>
</dbReference>
<evidence type="ECO:0000256" key="1">
    <source>
        <dbReference type="ARBA" id="ARBA00010838"/>
    </source>
</evidence>
<dbReference type="GO" id="GO:0005975">
    <property type="term" value="P:carbohydrate metabolic process"/>
    <property type="evidence" value="ECO:0007669"/>
    <property type="project" value="InterPro"/>
</dbReference>
<reference evidence="5 6" key="1">
    <citation type="submission" date="2019-09" db="EMBL/GenBank/DDBJ databases">
        <title>Genomic diversity of phyloplane-associated Pantoea species in Pakistan cotton crop.</title>
        <authorList>
            <person name="Tufail M.R."/>
            <person name="Cook D.R."/>
        </authorList>
    </citation>
    <scope>NUCLEOTIDE SEQUENCE [LARGE SCALE GENOMIC DNA]</scope>
    <source>
        <strain evidence="5 6">B_8</strain>
    </source>
</reference>
<dbReference type="Pfam" id="PF00232">
    <property type="entry name" value="Glyco_hydro_1"/>
    <property type="match status" value="1"/>
</dbReference>
<keyword evidence="3" id="KW-0326">Glycosidase</keyword>
<sequence length="448" mass="50661">MLSKKFPKGFLWGVSSSAPQTESRKNRGVSNWDIFIDKNPKGDDYSNKICTEFEERYEEDIKLLKQAGIKSFRFSISWPRIQPAYNNGSLDKTGVELYNKIINLLIDNGIEPIPTIFHWDIPDWAGDFRDRNLAYRFAEYALKVTELFSDRVKKWIIFNEPSSVALLGYGTATFAPGIASKESMFAAIHHVNLAQGLAFKALRTNLPSDVKIGTTLSLSRTRGEDDSPENIEAARKAWEIFDAVFLDPLYGKGYPQDLLSSFEAYIKNDDMDIINSSPDFLGINYYCRLYVKADSDPKNFFGFTSGQAPKELPKTQSSFVVEPDGLTEILLYIHKNYNSPDIYITETGFALDEPEASHGVIDDSPRSQYIYEYLDAALEAISKGVNLLGLSYWAATDNWEWTSGLTIKFGLIRVEKNTLLRTPKKSLAYYSKCINENSAVEPDSEIDL</sequence>